<evidence type="ECO:0000256" key="6">
    <source>
        <dbReference type="PROSITE-ProRule" id="PRU01091"/>
    </source>
</evidence>
<evidence type="ECO:0000256" key="7">
    <source>
        <dbReference type="SAM" id="MobiDB-lite"/>
    </source>
</evidence>
<dbReference type="CDD" id="cd15831">
    <property type="entry name" value="BTAD"/>
    <property type="match status" value="1"/>
</dbReference>
<dbReference type="InterPro" id="IPR027417">
    <property type="entry name" value="P-loop_NTPase"/>
</dbReference>
<dbReference type="GO" id="GO:0016887">
    <property type="term" value="F:ATP hydrolysis activity"/>
    <property type="evidence" value="ECO:0007669"/>
    <property type="project" value="InterPro"/>
</dbReference>
<dbReference type="PRINTS" id="PR00364">
    <property type="entry name" value="DISEASERSIST"/>
</dbReference>
<dbReference type="Pfam" id="PF13401">
    <property type="entry name" value="AAA_22"/>
    <property type="match status" value="1"/>
</dbReference>
<dbReference type="EMBL" id="BLIR01000001">
    <property type="protein sequence ID" value="GFE36739.1"/>
    <property type="molecule type" value="Genomic_DNA"/>
</dbReference>
<sequence>MPRDEVAADRGCHYPFRMRVQLLGRLEVREGERLLPLEGPRQRTLLALLALHSGTVVSTDRILAEVWGEDAPSHSANAIQAQISRLRALLGSERIVTASGGYTLDMAPEDIDVYRFEALVAAGRTAQKSGEAAAAAATLSDALALWHGPALADVLDMDFARTEAGRLDEMRLIALESRIEADLAVGRHAEVVPELSALTEAHPLRERFCALLMVSLYRAGRQAEALGAFRKARSHLTDELGVDPSDELQQLEQQILIHDASLLGPASSPSLQVAGPSARATGNLRAPLTSFVGRHEALGQVRQFIRSWRLVTLTGPGGTGKTRLALEAVGAAELPLPDGVWVVELAPVSEPDRVAGAILQALDVRSQPSPTMQATPAPGTVRPAVERLLQYLQQKQLLLVLDNCEHLVDAVAELAEALLRDCGQLRIVTTSREPLGVPGEMQLPVPPMRYPGAAEEDPEAIAGYEAVQLFVERARAISPGFGVSGQNAVATGEICRRLDGIPLAIELAAARTKTLSVMEITRELADRFGLLTGGSRTAAARHRTLAAMVDWSYELLSPAERTVFDRLSVFSGGFSVDAAAAVCAGLPDMEAAAVRDCLDRLVNKSLVTVEVGTGDRARYEMLETMREYGSARLHANGEYGKARDQHAEYFLAVGEEGGRQVRGPDQPEWLATLQRETGNLDTALDWLLGRGRAEPAQRMAGALAWYWWIRADHQNGMRRLLAALALDGRETSPTVYATAIAWASHLAQNAHDLDTAVRLGRQALDVGAAAGSSDADLALASAFLAHALMRQGHHDEAAPHIARAFDGLDEATDHWVLASSYIVAGLGVFWQGDVERATELFTHALTHYRLSGDQWGVLRALFRLGAVNECRGRYHDATALAEEGLDLARSLGLAEMVAARLADLGRLAILRGDPGAARDLLHESLNTAAWIGAEEPTVGARNSLGILARGEKDLERARALHASALESYERMALSREAGLSRVCLGLVLLDLAKTAEAQGHFESAAATAETVHDPWTLAMAFEALAQTVVRTDRTRAAALLARAARIRDDTGMPTPTWLADDVDRTARAVERSAPPPPPPMPNPATRPPCAPGSPDAAEPPR</sequence>
<organism evidence="9 10">
    <name type="scientific">Streptomyces tubercidicus</name>
    <dbReference type="NCBI Taxonomy" id="47759"/>
    <lineage>
        <taxon>Bacteria</taxon>
        <taxon>Bacillati</taxon>
        <taxon>Actinomycetota</taxon>
        <taxon>Actinomycetes</taxon>
        <taxon>Kitasatosporales</taxon>
        <taxon>Streptomycetaceae</taxon>
        <taxon>Streptomyces</taxon>
    </lineage>
</organism>
<dbReference type="PROSITE" id="PS51755">
    <property type="entry name" value="OMPR_PHOB"/>
    <property type="match status" value="1"/>
</dbReference>
<dbReference type="Gene3D" id="1.10.10.10">
    <property type="entry name" value="Winged helix-like DNA-binding domain superfamily/Winged helix DNA-binding domain"/>
    <property type="match status" value="2"/>
</dbReference>
<evidence type="ECO:0000256" key="5">
    <source>
        <dbReference type="ARBA" id="ARBA00023163"/>
    </source>
</evidence>
<feature type="compositionally biased region" description="Basic and acidic residues" evidence="7">
    <location>
        <begin position="1061"/>
        <end position="1070"/>
    </location>
</feature>
<evidence type="ECO:0000256" key="4">
    <source>
        <dbReference type="ARBA" id="ARBA00023125"/>
    </source>
</evidence>
<dbReference type="InterPro" id="IPR016032">
    <property type="entry name" value="Sig_transdc_resp-reg_C-effctor"/>
</dbReference>
<dbReference type="InterPro" id="IPR005158">
    <property type="entry name" value="BTAD"/>
</dbReference>
<dbReference type="SUPFAM" id="SSF52540">
    <property type="entry name" value="P-loop containing nucleoside triphosphate hydrolases"/>
    <property type="match status" value="1"/>
</dbReference>
<dbReference type="Proteomes" id="UP000431826">
    <property type="component" value="Unassembled WGS sequence"/>
</dbReference>
<dbReference type="Gene3D" id="1.25.40.10">
    <property type="entry name" value="Tetratricopeptide repeat domain"/>
    <property type="match status" value="2"/>
</dbReference>
<feature type="domain" description="OmpR/PhoB-type" evidence="8">
    <location>
        <begin position="9"/>
        <end position="106"/>
    </location>
</feature>
<dbReference type="GO" id="GO:0003677">
    <property type="term" value="F:DNA binding"/>
    <property type="evidence" value="ECO:0007669"/>
    <property type="project" value="UniProtKB-UniRule"/>
</dbReference>
<dbReference type="InterPro" id="IPR036388">
    <property type="entry name" value="WH-like_DNA-bd_sf"/>
</dbReference>
<dbReference type="SMART" id="SM01043">
    <property type="entry name" value="BTAD"/>
    <property type="match status" value="1"/>
</dbReference>
<comment type="similarity">
    <text evidence="1">Belongs to the AfsR/DnrI/RedD regulatory family.</text>
</comment>
<evidence type="ECO:0000256" key="1">
    <source>
        <dbReference type="ARBA" id="ARBA00005820"/>
    </source>
</evidence>
<evidence type="ECO:0000256" key="2">
    <source>
        <dbReference type="ARBA" id="ARBA00023012"/>
    </source>
</evidence>
<keyword evidence="2" id="KW-0902">Two-component regulatory system</keyword>
<dbReference type="GO" id="GO:0000160">
    <property type="term" value="P:phosphorelay signal transduction system"/>
    <property type="evidence" value="ECO:0007669"/>
    <property type="project" value="UniProtKB-KW"/>
</dbReference>
<dbReference type="Pfam" id="PF03704">
    <property type="entry name" value="BTAD"/>
    <property type="match status" value="1"/>
</dbReference>
<evidence type="ECO:0000256" key="3">
    <source>
        <dbReference type="ARBA" id="ARBA00023015"/>
    </source>
</evidence>
<evidence type="ECO:0000313" key="10">
    <source>
        <dbReference type="Proteomes" id="UP000431826"/>
    </source>
</evidence>
<gene>
    <name evidence="9" type="ORF">Stube_14120</name>
</gene>
<reference evidence="9 10" key="1">
    <citation type="submission" date="2019-12" db="EMBL/GenBank/DDBJ databases">
        <title>Whole genome shotgun sequence of Streptomyces tubercidicus NBRC 13090.</title>
        <authorList>
            <person name="Ichikawa N."/>
            <person name="Kimura A."/>
            <person name="Kitahashi Y."/>
            <person name="Komaki H."/>
            <person name="Tamura T."/>
        </authorList>
    </citation>
    <scope>NUCLEOTIDE SEQUENCE [LARGE SCALE GENOMIC DNA]</scope>
    <source>
        <strain evidence="9 10">NBRC 13090</strain>
    </source>
</reference>
<keyword evidence="4 6" id="KW-0238">DNA-binding</keyword>
<dbReference type="PANTHER" id="PTHR47691">
    <property type="entry name" value="REGULATOR-RELATED"/>
    <property type="match status" value="1"/>
</dbReference>
<dbReference type="SUPFAM" id="SSF46894">
    <property type="entry name" value="C-terminal effector domain of the bipartite response regulators"/>
    <property type="match status" value="1"/>
</dbReference>
<dbReference type="InterPro" id="IPR001867">
    <property type="entry name" value="OmpR/PhoB-type_DNA-bd"/>
</dbReference>
<dbReference type="InterPro" id="IPR058852">
    <property type="entry name" value="HTH_77"/>
</dbReference>
<proteinExistence type="inferred from homology"/>
<dbReference type="GO" id="GO:0006355">
    <property type="term" value="P:regulation of DNA-templated transcription"/>
    <property type="evidence" value="ECO:0007669"/>
    <property type="project" value="InterPro"/>
</dbReference>
<dbReference type="Pfam" id="PF25872">
    <property type="entry name" value="HTH_77"/>
    <property type="match status" value="1"/>
</dbReference>
<feature type="compositionally biased region" description="Pro residues" evidence="7">
    <location>
        <begin position="1073"/>
        <end position="1101"/>
    </location>
</feature>
<dbReference type="Pfam" id="PF13424">
    <property type="entry name" value="TPR_12"/>
    <property type="match status" value="1"/>
</dbReference>
<keyword evidence="3" id="KW-0805">Transcription regulation</keyword>
<dbReference type="InterPro" id="IPR011990">
    <property type="entry name" value="TPR-like_helical_dom_sf"/>
</dbReference>
<dbReference type="FunFam" id="1.25.40.10:FF:000222">
    <property type="entry name" value="SARP family transcriptional regulator"/>
    <property type="match status" value="1"/>
</dbReference>
<feature type="region of interest" description="Disordered" evidence="7">
    <location>
        <begin position="1050"/>
        <end position="1101"/>
    </location>
</feature>
<dbReference type="CDD" id="cd00383">
    <property type="entry name" value="trans_reg_C"/>
    <property type="match status" value="1"/>
</dbReference>
<protein>
    <submittedName>
        <fullName evidence="9">SARP family transcriptional regulator</fullName>
    </submittedName>
</protein>
<dbReference type="InterPro" id="IPR049945">
    <property type="entry name" value="AAA_22"/>
</dbReference>
<name>A0A640UM21_9ACTN</name>
<dbReference type="SMART" id="SM00862">
    <property type="entry name" value="Trans_reg_C"/>
    <property type="match status" value="1"/>
</dbReference>
<dbReference type="Gene3D" id="3.40.50.300">
    <property type="entry name" value="P-loop containing nucleotide triphosphate hydrolases"/>
    <property type="match status" value="1"/>
</dbReference>
<feature type="DNA-binding region" description="OmpR/PhoB-type" evidence="6">
    <location>
        <begin position="9"/>
        <end position="106"/>
    </location>
</feature>
<keyword evidence="10" id="KW-1185">Reference proteome</keyword>
<dbReference type="Pfam" id="PF00486">
    <property type="entry name" value="Trans_reg_C"/>
    <property type="match status" value="1"/>
</dbReference>
<keyword evidence="5" id="KW-0804">Transcription</keyword>
<evidence type="ECO:0000313" key="9">
    <source>
        <dbReference type="EMBL" id="GFE36739.1"/>
    </source>
</evidence>
<dbReference type="AlphaFoldDB" id="A0A640UM21"/>
<dbReference type="PANTHER" id="PTHR47691:SF3">
    <property type="entry name" value="HTH-TYPE TRANSCRIPTIONAL REGULATOR RV0890C-RELATED"/>
    <property type="match status" value="1"/>
</dbReference>
<dbReference type="SUPFAM" id="SSF48452">
    <property type="entry name" value="TPR-like"/>
    <property type="match status" value="3"/>
</dbReference>
<evidence type="ECO:0000259" key="8">
    <source>
        <dbReference type="PROSITE" id="PS51755"/>
    </source>
</evidence>
<comment type="caution">
    <text evidence="9">The sequence shown here is derived from an EMBL/GenBank/DDBJ whole genome shotgun (WGS) entry which is preliminary data.</text>
</comment>
<accession>A0A640UM21</accession>